<comment type="caution">
    <text evidence="4">The sequence shown here is derived from an EMBL/GenBank/DDBJ whole genome shotgun (WGS) entry which is preliminary data.</text>
</comment>
<evidence type="ECO:0000256" key="1">
    <source>
        <dbReference type="ARBA" id="ARBA00022729"/>
    </source>
</evidence>
<feature type="domain" description="Secretion system C-terminal sorting" evidence="3">
    <location>
        <begin position="75"/>
        <end position="140"/>
    </location>
</feature>
<dbReference type="AlphaFoldDB" id="A0A5C6ZWD5"/>
<dbReference type="Pfam" id="PF18962">
    <property type="entry name" value="Por_Secre_tail"/>
    <property type="match status" value="1"/>
</dbReference>
<accession>A0A5C6ZWD5</accession>
<proteinExistence type="predicted"/>
<organism evidence="4 5">
    <name type="scientific">Gillisia hiemivivida</name>
    <dbReference type="NCBI Taxonomy" id="291190"/>
    <lineage>
        <taxon>Bacteria</taxon>
        <taxon>Pseudomonadati</taxon>
        <taxon>Bacteroidota</taxon>
        <taxon>Flavobacteriia</taxon>
        <taxon>Flavobacteriales</taxon>
        <taxon>Flavobacteriaceae</taxon>
        <taxon>Gillisia</taxon>
    </lineage>
</organism>
<dbReference type="Proteomes" id="UP000321367">
    <property type="component" value="Unassembled WGS sequence"/>
</dbReference>
<dbReference type="EMBL" id="VORY01000002">
    <property type="protein sequence ID" value="TXD95165.1"/>
    <property type="molecule type" value="Genomic_DNA"/>
</dbReference>
<reference evidence="4 5" key="1">
    <citation type="submission" date="2019-08" db="EMBL/GenBank/DDBJ databases">
        <title>Genome sequence of Gillisia hiemivivida IC154 (type strain).</title>
        <authorList>
            <person name="Bowman J.P."/>
        </authorList>
    </citation>
    <scope>NUCLEOTIDE SEQUENCE [LARGE SCALE GENOMIC DNA]</scope>
    <source>
        <strain evidence="4 5">IC154</strain>
    </source>
</reference>
<name>A0A5C6ZWD5_9FLAO</name>
<dbReference type="InterPro" id="IPR026444">
    <property type="entry name" value="Secre_tail"/>
</dbReference>
<feature type="chain" id="PRO_5023058330" evidence="2">
    <location>
        <begin position="26"/>
        <end position="147"/>
    </location>
</feature>
<dbReference type="NCBIfam" id="TIGR04183">
    <property type="entry name" value="Por_Secre_tail"/>
    <property type="match status" value="1"/>
</dbReference>
<keyword evidence="5" id="KW-1185">Reference proteome</keyword>
<feature type="signal peptide" evidence="2">
    <location>
        <begin position="1"/>
        <end position="25"/>
    </location>
</feature>
<evidence type="ECO:0000313" key="5">
    <source>
        <dbReference type="Proteomes" id="UP000321367"/>
    </source>
</evidence>
<protein>
    <submittedName>
        <fullName evidence="4">T9SS type A sorting domain-containing protein</fullName>
    </submittedName>
</protein>
<dbReference type="RefSeq" id="WP_146929452.1">
    <property type="nucleotide sequence ID" value="NZ_CBCSHZ010000001.1"/>
</dbReference>
<evidence type="ECO:0000313" key="4">
    <source>
        <dbReference type="EMBL" id="TXD95165.1"/>
    </source>
</evidence>
<evidence type="ECO:0000259" key="3">
    <source>
        <dbReference type="Pfam" id="PF18962"/>
    </source>
</evidence>
<evidence type="ECO:0000256" key="2">
    <source>
        <dbReference type="SAM" id="SignalP"/>
    </source>
</evidence>
<sequence length="147" mass="16152">MMKKLQRKMYVTVAFSLIGIFSLSAQTSTPHASGADKHDHGVAKGMSSPIDDSFSWHNGPQIEGGKEDITLSLSPNPTSNNINMRMSNSHIKSVVVYNLEGKKLLGVLYDVPGHAASVDVSNLKKGLLIIQMETDKGKIHTRRFFKK</sequence>
<gene>
    <name evidence="4" type="ORF">ES724_03155</name>
</gene>
<keyword evidence="1 2" id="KW-0732">Signal</keyword>
<dbReference type="OrthoDB" id="610388at2"/>